<keyword evidence="3" id="KW-0444">Lipid biosynthesis</keyword>
<keyword evidence="8" id="KW-0443">Lipid metabolism</keyword>
<dbReference type="PROSITE" id="PS00867">
    <property type="entry name" value="CPSASE_2"/>
    <property type="match status" value="1"/>
</dbReference>
<evidence type="ECO:0000313" key="17">
    <source>
        <dbReference type="Proteomes" id="UP000714380"/>
    </source>
</evidence>
<accession>A0ABS7ZP22</accession>
<dbReference type="Gene3D" id="2.40.50.100">
    <property type="match status" value="1"/>
</dbReference>
<dbReference type="PROSITE" id="PS50989">
    <property type="entry name" value="COA_CT_CTER"/>
    <property type="match status" value="1"/>
</dbReference>
<dbReference type="Gene3D" id="3.30.470.20">
    <property type="entry name" value="ATP-grasp fold, B domain"/>
    <property type="match status" value="1"/>
</dbReference>
<keyword evidence="4" id="KW-0436">Ligase</keyword>
<evidence type="ECO:0000256" key="10">
    <source>
        <dbReference type="ARBA" id="ARBA00048600"/>
    </source>
</evidence>
<dbReference type="SUPFAM" id="SSF56059">
    <property type="entry name" value="Glutathione synthetase ATP-binding domain-like"/>
    <property type="match status" value="1"/>
</dbReference>
<dbReference type="PROSITE" id="PS50975">
    <property type="entry name" value="ATP_GRASP"/>
    <property type="match status" value="1"/>
</dbReference>
<dbReference type="PROSITE" id="PS50979">
    <property type="entry name" value="BC"/>
    <property type="match status" value="1"/>
</dbReference>
<dbReference type="Pfam" id="PF00289">
    <property type="entry name" value="Biotin_carb_N"/>
    <property type="match status" value="1"/>
</dbReference>
<dbReference type="SUPFAM" id="SSF52440">
    <property type="entry name" value="PreATP-grasp domain"/>
    <property type="match status" value="1"/>
</dbReference>
<comment type="function">
    <text evidence="2">This protein is a component of the acetyl coenzyme A carboxylase complex; first, biotin carboxylase catalyzes the carboxylation of the carrier protein and then the transcarboxylase transfers the carboxyl group to form malonyl-CoA.</text>
</comment>
<dbReference type="InterPro" id="IPR005482">
    <property type="entry name" value="Biotin_COase_C"/>
</dbReference>
<keyword evidence="7 12" id="KW-0067">ATP-binding</keyword>
<dbReference type="InterPro" id="IPR001095">
    <property type="entry name" value="Acetyl_CoA_COase_a_su"/>
</dbReference>
<dbReference type="Pfam" id="PF02785">
    <property type="entry name" value="Biotin_carb_C"/>
    <property type="match status" value="1"/>
</dbReference>
<dbReference type="Pfam" id="PF00364">
    <property type="entry name" value="Biotin_lipoyl"/>
    <property type="match status" value="1"/>
</dbReference>
<dbReference type="InterPro" id="IPR005481">
    <property type="entry name" value="BC-like_N"/>
</dbReference>
<evidence type="ECO:0000259" key="13">
    <source>
        <dbReference type="PROSITE" id="PS50975"/>
    </source>
</evidence>
<evidence type="ECO:0000256" key="9">
    <source>
        <dbReference type="ARBA" id="ARBA00023160"/>
    </source>
</evidence>
<keyword evidence="6" id="KW-0276">Fatty acid metabolism</keyword>
<dbReference type="PANTHER" id="PTHR48095">
    <property type="entry name" value="PYRUVATE CARBOXYLASE SUBUNIT A"/>
    <property type="match status" value="1"/>
</dbReference>
<dbReference type="InterPro" id="IPR051602">
    <property type="entry name" value="ACC_Biotin_Carboxylase"/>
</dbReference>
<dbReference type="InterPro" id="IPR011053">
    <property type="entry name" value="Single_hybrid_motif"/>
</dbReference>
<dbReference type="SUPFAM" id="SSF51230">
    <property type="entry name" value="Single hybrid motif"/>
    <property type="match status" value="1"/>
</dbReference>
<comment type="caution">
    <text evidence="16">The sequence shown here is derived from an EMBL/GenBank/DDBJ whole genome shotgun (WGS) entry which is preliminary data.</text>
</comment>
<evidence type="ECO:0000256" key="6">
    <source>
        <dbReference type="ARBA" id="ARBA00022832"/>
    </source>
</evidence>
<proteinExistence type="predicted"/>
<evidence type="ECO:0000256" key="1">
    <source>
        <dbReference type="ARBA" id="ARBA00001953"/>
    </source>
</evidence>
<dbReference type="InterPro" id="IPR011054">
    <property type="entry name" value="Rudment_hybrid_motif"/>
</dbReference>
<dbReference type="PANTHER" id="PTHR48095:SF2">
    <property type="entry name" value="BIOTIN CARBOXYLASE, CHLOROPLASTIC"/>
    <property type="match status" value="1"/>
</dbReference>
<evidence type="ECO:0000256" key="5">
    <source>
        <dbReference type="ARBA" id="ARBA00022741"/>
    </source>
</evidence>
<dbReference type="SMART" id="SM00878">
    <property type="entry name" value="Biotin_carb_C"/>
    <property type="match status" value="1"/>
</dbReference>
<keyword evidence="5 12" id="KW-0547">Nucleotide-binding</keyword>
<reference evidence="16 17" key="1">
    <citation type="submission" date="2020-12" db="EMBL/GenBank/DDBJ databases">
        <title>Novel Thalassolituus-related marine hydrocarbonoclastic bacteria mediated algae-derived hydrocarbons mineralization in twilight zone of the northern South China Sea.</title>
        <authorList>
            <person name="Dong C."/>
        </authorList>
    </citation>
    <scope>NUCLEOTIDE SEQUENCE [LARGE SCALE GENOMIC DNA]</scope>
    <source>
        <strain evidence="16 17">IMCC1826</strain>
    </source>
</reference>
<protein>
    <submittedName>
        <fullName evidence="16">ATP-grasp domain-containing protein</fullName>
    </submittedName>
</protein>
<dbReference type="Pfam" id="PF02786">
    <property type="entry name" value="CPSase_L_D2"/>
    <property type="match status" value="1"/>
</dbReference>
<name>A0ABS7ZP22_9GAMM</name>
<dbReference type="InterPro" id="IPR011763">
    <property type="entry name" value="COA_CT_C"/>
</dbReference>
<dbReference type="PRINTS" id="PR01069">
    <property type="entry name" value="ACCCTRFRASEA"/>
</dbReference>
<gene>
    <name evidence="16" type="ORF">I9W95_05090</name>
</gene>
<dbReference type="InterPro" id="IPR011764">
    <property type="entry name" value="Biotin_carboxylation_dom"/>
</dbReference>
<organism evidence="16 17">
    <name type="scientific">Thalassolituus marinus</name>
    <dbReference type="NCBI Taxonomy" id="671053"/>
    <lineage>
        <taxon>Bacteria</taxon>
        <taxon>Pseudomonadati</taxon>
        <taxon>Pseudomonadota</taxon>
        <taxon>Gammaproteobacteria</taxon>
        <taxon>Oceanospirillales</taxon>
        <taxon>Oceanospirillaceae</taxon>
        <taxon>Thalassolituus</taxon>
    </lineage>
</organism>
<comment type="cofactor">
    <cofactor evidence="1">
        <name>biotin</name>
        <dbReference type="ChEBI" id="CHEBI:57586"/>
    </cofactor>
</comment>
<feature type="domain" description="ATP-grasp" evidence="13">
    <location>
        <begin position="1179"/>
        <end position="1377"/>
    </location>
</feature>
<sequence length="1641" mass="182562">MKEQTTKQVQNAAERTVDELFLKAEQLSADFSLFPEYEDNQVEHNVRGLISPERCDSELERLRALNIDNYIEQVVTPSESASRPGAKAMVQHLVLRTITETEDGPLYCAEADMDFGGQIRRVGFVCQNREHANGAWGPQHHNRAAQVARAYARRAMPIITFIDTPGADAGEIANAGNQAHSISHLITEMANNDVPTLGIIWGAGYSGGAIPLATTNILLSVRDGIFNTIQPQGLASIARKYNLSWQECAKYVGVSGFELRQAGIIDGIIDYAPTDPDEKRYNLHQAIVTGIQTIEASAAEFARQNPYLMDHYSRSVNRFLQPSEKLANLEKGSNFYLAETPTEHINLFGLTYRYTRYLTLRRRIHSTTLENYGRLAEKEVPEGQLQERLQRESKRKFQNWLQAPEKIVYDDTLHKSWKNFWSKYEDRDESRGTIARLFFGEPKNNYLKAKQELCFNLGLYLFNRWKSDASINFEGLLAYLEDYKQSRFLLRANDILDAIAVAEFVEKNPHPLAAWIREQLPHETRQELTQGLAAEKAKGALKQSLATALNTILKDELIPESIRAELKLSTRTEALANSLASSKVEANRRILEEALAPYIQFRQENIQNPAHPDITILDAILHDELRYEFTQVCQNMLVFGQLYDNFINNLVNVAKEANEDRALSRESLKELLEKSLAEATDGDSYTPQERESFDHWLSYFIKSSQRGDFLKSVEEWKKLAFPRLSDTLFVVITFIFEKLLPEYHEAEQDGKSYNGRINPVSIGRRKDFWNRLTMAYHDLLIQQVLDDTKRQKKTSAAAIIERFFSDFEETNASLMSADPVAFPGFRSSIEGALKKDIKPCGVITGIGTIRIGEREQQVGAIVSNLDFQAGAFDMASAEKFCKLMVECARLNLPIVAFVSSGGMQTKEGAAALFSMAVVNDRITRFVRDNDLPIVVFGFGDCTGGAQASFVTHPLAQTYYFSGTNMPFAGQIVVPSYLPSTCTLSNYLSVSPKSMDGLVSHPFFDDLDERLRAIDPDMPVARHTVDDVLDRVLQGYITAERLAPDTGANASALKKYGKIDKVLVHARGCTAVKLIRKAQENDIKVVLIQSDPDMDSVPVDMLGPEDRVVCIGGNTPDESYLNAKSVLRIAHHEGVDALHPGIGFLSESSQFAALCGNHDINFVGPPVSAMETMGNKSNAINTAMRVEVPVVPGSHGILTSSANAAAVADEIGYPVLLKAVHGGGGKGIQVVESADKIHALFHQISTEAKAAFGNGDVYLEKYVTSLRHIEVQVLRDSHGNTKILGLRDCSVQRNNQKIFEESGSTMLPRELEQAAYDFAAKLADAVKYVGAGTVEFIFDLDANTIYFMEMNTRLQVEHPVTELVSGIDIVSTQFKIAEGEAIDDLKPVSNGYAIEVRVNAEKAVRKGDDVEFVPTPGLIRDCVLPEEDYIQLIAMAAPGKQVSPFYDSMVVQIICYGKDRNDTIAKLREYLERVRITGVCTNIPLLKRVLDDKVFQDGIYDTTYLPQFLDRIDVDALITDIEEAADMAANAVDADALKIEGSDELKVLSPSTSIFYGSSSPSEPAYVKEGDVISIDQTLCLMEAMKMFTPLSLKQFNRAGAELYPADQKFKVTRIMNSDGQQVNQGDLLFVVKPVNSAENAA</sequence>
<dbReference type="Pfam" id="PF03255">
    <property type="entry name" value="ACCA"/>
    <property type="match status" value="1"/>
</dbReference>
<evidence type="ECO:0000256" key="12">
    <source>
        <dbReference type="PROSITE-ProRule" id="PRU00409"/>
    </source>
</evidence>
<dbReference type="InterPro" id="IPR005479">
    <property type="entry name" value="CPAse_ATP-bd"/>
</dbReference>
<comment type="catalytic activity">
    <reaction evidence="11">
        <text>N(6)-carboxybiotinyl-L-lysyl-[protein] + acetyl-CoA = N(6)-biotinyl-L-lysyl-[protein] + malonyl-CoA</text>
        <dbReference type="Rhea" id="RHEA:54728"/>
        <dbReference type="Rhea" id="RHEA-COMP:10505"/>
        <dbReference type="Rhea" id="RHEA-COMP:10506"/>
        <dbReference type="ChEBI" id="CHEBI:57288"/>
        <dbReference type="ChEBI" id="CHEBI:57384"/>
        <dbReference type="ChEBI" id="CHEBI:83144"/>
        <dbReference type="ChEBI" id="CHEBI:83145"/>
        <dbReference type="EC" id="2.1.3.15"/>
    </reaction>
</comment>
<feature type="domain" description="CoA carboxyltransferase C-terminal" evidence="15">
    <location>
        <begin position="54"/>
        <end position="293"/>
    </location>
</feature>
<dbReference type="Proteomes" id="UP000714380">
    <property type="component" value="Unassembled WGS sequence"/>
</dbReference>
<dbReference type="InterPro" id="IPR011761">
    <property type="entry name" value="ATP-grasp"/>
</dbReference>
<evidence type="ECO:0000256" key="4">
    <source>
        <dbReference type="ARBA" id="ARBA00022598"/>
    </source>
</evidence>
<dbReference type="InterPro" id="IPR029045">
    <property type="entry name" value="ClpP/crotonase-like_dom_sf"/>
</dbReference>
<evidence type="ECO:0000313" key="16">
    <source>
        <dbReference type="EMBL" id="MCA6062978.1"/>
    </source>
</evidence>
<dbReference type="InterPro" id="IPR000089">
    <property type="entry name" value="Biotin_lipoyl"/>
</dbReference>
<evidence type="ECO:0000259" key="14">
    <source>
        <dbReference type="PROSITE" id="PS50979"/>
    </source>
</evidence>
<evidence type="ECO:0000256" key="2">
    <source>
        <dbReference type="ARBA" id="ARBA00003761"/>
    </source>
</evidence>
<keyword evidence="17" id="KW-1185">Reference proteome</keyword>
<dbReference type="RefSeq" id="WP_225672510.1">
    <property type="nucleotide sequence ID" value="NZ_JAEDAH010000020.1"/>
</dbReference>
<comment type="catalytic activity">
    <reaction evidence="10">
        <text>N(6)-biotinyl-L-lysyl-[protein] + hydrogencarbonate + ATP = N(6)-carboxybiotinyl-L-lysyl-[protein] + ADP + phosphate + H(+)</text>
        <dbReference type="Rhea" id="RHEA:13501"/>
        <dbReference type="Rhea" id="RHEA-COMP:10505"/>
        <dbReference type="Rhea" id="RHEA-COMP:10506"/>
        <dbReference type="ChEBI" id="CHEBI:15378"/>
        <dbReference type="ChEBI" id="CHEBI:17544"/>
        <dbReference type="ChEBI" id="CHEBI:30616"/>
        <dbReference type="ChEBI" id="CHEBI:43474"/>
        <dbReference type="ChEBI" id="CHEBI:83144"/>
        <dbReference type="ChEBI" id="CHEBI:83145"/>
        <dbReference type="ChEBI" id="CHEBI:456216"/>
        <dbReference type="EC" id="6.3.4.14"/>
    </reaction>
</comment>
<evidence type="ECO:0000256" key="8">
    <source>
        <dbReference type="ARBA" id="ARBA00023098"/>
    </source>
</evidence>
<dbReference type="Gene3D" id="3.90.226.10">
    <property type="entry name" value="2-enoyl-CoA Hydratase, Chain A, domain 1"/>
    <property type="match status" value="2"/>
</dbReference>
<dbReference type="CDD" id="cd06850">
    <property type="entry name" value="biotinyl_domain"/>
    <property type="match status" value="1"/>
</dbReference>
<evidence type="ECO:0000259" key="15">
    <source>
        <dbReference type="PROSITE" id="PS50989"/>
    </source>
</evidence>
<evidence type="ECO:0000256" key="3">
    <source>
        <dbReference type="ARBA" id="ARBA00022516"/>
    </source>
</evidence>
<dbReference type="InterPro" id="IPR016185">
    <property type="entry name" value="PreATP-grasp_dom_sf"/>
</dbReference>
<evidence type="ECO:0000256" key="11">
    <source>
        <dbReference type="ARBA" id="ARBA00049152"/>
    </source>
</evidence>
<keyword evidence="9" id="KW-0275">Fatty acid biosynthesis</keyword>
<dbReference type="SUPFAM" id="SSF52096">
    <property type="entry name" value="ClpP/crotonase"/>
    <property type="match status" value="2"/>
</dbReference>
<dbReference type="SUPFAM" id="SSF51246">
    <property type="entry name" value="Rudiment single hybrid motif"/>
    <property type="match status" value="1"/>
</dbReference>
<dbReference type="EMBL" id="JAEDAH010000020">
    <property type="protein sequence ID" value="MCA6062978.1"/>
    <property type="molecule type" value="Genomic_DNA"/>
</dbReference>
<evidence type="ECO:0000256" key="7">
    <source>
        <dbReference type="ARBA" id="ARBA00022840"/>
    </source>
</evidence>
<feature type="domain" description="Biotin carboxylation" evidence="14">
    <location>
        <begin position="1057"/>
        <end position="1509"/>
    </location>
</feature>